<feature type="chain" id="PRO_5008017991" description="Mobile element protein CD1107-like domain-containing protein" evidence="3">
    <location>
        <begin position="45"/>
        <end position="476"/>
    </location>
</feature>
<dbReference type="Pfam" id="PF14283">
    <property type="entry name" value="CD1107-like"/>
    <property type="match status" value="1"/>
</dbReference>
<evidence type="ECO:0000256" key="1">
    <source>
        <dbReference type="SAM" id="MobiDB-lite"/>
    </source>
</evidence>
<keyword evidence="2" id="KW-0472">Membrane</keyword>
<dbReference type="AlphaFoldDB" id="A0A174AXW0"/>
<evidence type="ECO:0000313" key="5">
    <source>
        <dbReference type="EMBL" id="CUN93437.1"/>
    </source>
</evidence>
<feature type="compositionally biased region" description="Acidic residues" evidence="1">
    <location>
        <begin position="421"/>
        <end position="437"/>
    </location>
</feature>
<dbReference type="Proteomes" id="UP000095679">
    <property type="component" value="Unassembled WGS sequence"/>
</dbReference>
<feature type="region of interest" description="Disordered" evidence="1">
    <location>
        <begin position="223"/>
        <end position="271"/>
    </location>
</feature>
<keyword evidence="3" id="KW-0732">Signal</keyword>
<name>A0A174AXW0_9FIRM</name>
<reference evidence="5 6" key="1">
    <citation type="submission" date="2015-09" db="EMBL/GenBank/DDBJ databases">
        <authorList>
            <consortium name="Pathogen Informatics"/>
        </authorList>
    </citation>
    <scope>NUCLEOTIDE SEQUENCE [LARGE SCALE GENOMIC DNA]</scope>
    <source>
        <strain evidence="5 6">2789STDY5834835</strain>
    </source>
</reference>
<proteinExistence type="predicted"/>
<evidence type="ECO:0000259" key="4">
    <source>
        <dbReference type="Pfam" id="PF14283"/>
    </source>
</evidence>
<evidence type="ECO:0000256" key="2">
    <source>
        <dbReference type="SAM" id="Phobius"/>
    </source>
</evidence>
<feature type="signal peptide" evidence="3">
    <location>
        <begin position="1"/>
        <end position="44"/>
    </location>
</feature>
<feature type="compositionally biased region" description="Polar residues" evidence="1">
    <location>
        <begin position="227"/>
        <end position="261"/>
    </location>
</feature>
<gene>
    <name evidence="5" type="ORF">ERS852450_00865</name>
</gene>
<dbReference type="InterPro" id="IPR025376">
    <property type="entry name" value="CD1107-like_dom"/>
</dbReference>
<feature type="region of interest" description="Disordered" evidence="1">
    <location>
        <begin position="354"/>
        <end position="386"/>
    </location>
</feature>
<feature type="domain" description="Mobile element protein CD1107-like" evidence="4">
    <location>
        <begin position="288"/>
        <end position="419"/>
    </location>
</feature>
<dbReference type="EMBL" id="CYZL01000006">
    <property type="protein sequence ID" value="CUN93437.1"/>
    <property type="molecule type" value="Genomic_DNA"/>
</dbReference>
<evidence type="ECO:0000256" key="3">
    <source>
        <dbReference type="SAM" id="SignalP"/>
    </source>
</evidence>
<keyword evidence="2" id="KW-1133">Transmembrane helix</keyword>
<sequence>MMNLEKMKQKKRTITKSRVKKSLLAATTFLCLTTPLLQTQTAYAAENTTPAITIEKPDGWKQGETTIAVTVDASHMPEGFSIAKIEAKAGKDGSWKDVTGSGSITITGNETVYVRVTDGDGKVYEQNRSIKCYDTEKPTLSASLTDGVLTIQGNDTVSGITSVTVNGTTYTDLKDGMLRVQLTQKDFTTKQIEITVTDGAGNTSEKYVLQNPYYEWAKKQAEKQKTSSDSNGAMATTTSADATGTEKTTTSPLPQDAQASEPTDAKGTVDDRTVTGIEEQLNKEGETADSVTKTATEGTKEFYTISTKSGKIFYLIIDNSKSQDNVYFLTEVSEKDLMNFTLSDSVTLPEVDTVYAEPEKKVEEEKPETTETAEKDKVEDDIQMPEDKSPFGTYLLIALVAVGAAAGGYYFKVYKPKHEYDDEDEMEEDEDESEDSESEKREVDDADEQEESTEPEILRDEDFDDNVLEDEEEEQE</sequence>
<keyword evidence="2" id="KW-0812">Transmembrane</keyword>
<organism evidence="5 6">
    <name type="scientific">Anaerobutyricum hallii</name>
    <dbReference type="NCBI Taxonomy" id="39488"/>
    <lineage>
        <taxon>Bacteria</taxon>
        <taxon>Bacillati</taxon>
        <taxon>Bacillota</taxon>
        <taxon>Clostridia</taxon>
        <taxon>Lachnospirales</taxon>
        <taxon>Lachnospiraceae</taxon>
        <taxon>Anaerobutyricum</taxon>
    </lineage>
</organism>
<feature type="compositionally biased region" description="Basic and acidic residues" evidence="1">
    <location>
        <begin position="357"/>
        <end position="386"/>
    </location>
</feature>
<feature type="compositionally biased region" description="Acidic residues" evidence="1">
    <location>
        <begin position="444"/>
        <end position="476"/>
    </location>
</feature>
<feature type="region of interest" description="Disordered" evidence="1">
    <location>
        <begin position="419"/>
        <end position="476"/>
    </location>
</feature>
<protein>
    <recommendedName>
        <fullName evidence="4">Mobile element protein CD1107-like domain-containing protein</fullName>
    </recommendedName>
</protein>
<feature type="transmembrane region" description="Helical" evidence="2">
    <location>
        <begin position="391"/>
        <end position="411"/>
    </location>
</feature>
<accession>A0A174AXW0</accession>
<dbReference type="RefSeq" id="WP_026648909.1">
    <property type="nucleotide sequence ID" value="NZ_CYZL01000006.1"/>
</dbReference>
<evidence type="ECO:0000313" key="6">
    <source>
        <dbReference type="Proteomes" id="UP000095679"/>
    </source>
</evidence>